<proteinExistence type="predicted"/>
<dbReference type="Proteomes" id="UP000033671">
    <property type="component" value="Unassembled WGS sequence"/>
</dbReference>
<reference evidence="1 2" key="1">
    <citation type="submission" date="2015-01" db="EMBL/GenBank/DDBJ databases">
        <title>Genome Sequencing of Rickettsiales.</title>
        <authorList>
            <person name="Daugherty S.C."/>
            <person name="Su Q."/>
            <person name="Abolude K."/>
            <person name="Beier-Sexton M."/>
            <person name="Carlyon J.A."/>
            <person name="Carter R."/>
            <person name="Day N.P."/>
            <person name="Dumler S.J."/>
            <person name="Dyachenko V."/>
            <person name="Godinez A."/>
            <person name="Kurtti T.J."/>
            <person name="Lichay M."/>
            <person name="Mullins K.E."/>
            <person name="Ott S."/>
            <person name="Pappas-Brown V."/>
            <person name="Paris D.H."/>
            <person name="Patel P."/>
            <person name="Richards A.L."/>
            <person name="Sadzewicz L."/>
            <person name="Sears K."/>
            <person name="Seidman D."/>
            <person name="Sengamalay N."/>
            <person name="Stenos J."/>
            <person name="Tallon L.J."/>
            <person name="Vincent G."/>
            <person name="Fraser C.M."/>
            <person name="Munderloh U."/>
            <person name="Dunning-Hotopp J.C."/>
        </authorList>
    </citation>
    <scope>NUCLEOTIDE SEQUENCE [LARGE SCALE GENOMIC DNA]</scope>
    <source>
        <strain evidence="1 2">TA716</strain>
    </source>
</reference>
<dbReference type="AlphaFoldDB" id="A0A0F3NTM9"/>
<gene>
    <name evidence="1" type="ORF">OTSTA716_2258</name>
</gene>
<dbReference type="InterPro" id="IPR022718">
    <property type="entry name" value="DUF2672"/>
</dbReference>
<organism evidence="1 2">
    <name type="scientific">Orientia tsutsugamushi str. TA716</name>
    <dbReference type="NCBI Taxonomy" id="1359175"/>
    <lineage>
        <taxon>Bacteria</taxon>
        <taxon>Pseudomonadati</taxon>
        <taxon>Pseudomonadota</taxon>
        <taxon>Alphaproteobacteria</taxon>
        <taxon>Rickettsiales</taxon>
        <taxon>Rickettsiaceae</taxon>
        <taxon>Rickettsieae</taxon>
        <taxon>Orientia</taxon>
    </lineage>
</organism>
<comment type="caution">
    <text evidence="1">The sequence shown here is derived from an EMBL/GenBank/DDBJ whole genome shotgun (WGS) entry which is preliminary data.</text>
</comment>
<dbReference type="Pfam" id="PF10878">
    <property type="entry name" value="DUF2672"/>
    <property type="match status" value="1"/>
</dbReference>
<name>A0A0F3NTM9_ORITS</name>
<accession>A0A0F3NTM9</accession>
<evidence type="ECO:0000313" key="2">
    <source>
        <dbReference type="Proteomes" id="UP000033671"/>
    </source>
</evidence>
<dbReference type="EMBL" id="LAOA01000142">
    <property type="protein sequence ID" value="KJV71435.1"/>
    <property type="molecule type" value="Genomic_DNA"/>
</dbReference>
<sequence>MGLSFGEIIVVVIIAILIAKPHDIKYLLKQIYSLKLLLQRAYHEILSSLDLDDKEDEDYNNHTLNLISNTNSDIDKSKVDQMNFYLQKIAEQGETYHGDYNLPSIKKYFIMIKKQSYNKKKDS</sequence>
<dbReference type="PATRIC" id="fig|1359175.3.peg.656"/>
<dbReference type="RefSeq" id="WP_045917611.1">
    <property type="nucleotide sequence ID" value="NZ_LAOA01000142.1"/>
</dbReference>
<protein>
    <submittedName>
        <fullName evidence="1">Uncharacterized protein</fullName>
    </submittedName>
</protein>
<evidence type="ECO:0000313" key="1">
    <source>
        <dbReference type="EMBL" id="KJV71435.1"/>
    </source>
</evidence>